<dbReference type="EMBL" id="FXAN01000047">
    <property type="protein sequence ID" value="SMF99971.1"/>
    <property type="molecule type" value="Genomic_DNA"/>
</dbReference>
<protein>
    <submittedName>
        <fullName evidence="5">Regulatory protein HrpB</fullName>
    </submittedName>
</protein>
<reference evidence="5 6" key="1">
    <citation type="submission" date="2017-04" db="EMBL/GenBank/DDBJ databases">
        <authorList>
            <person name="Afonso C.L."/>
            <person name="Miller P.J."/>
            <person name="Scott M.A."/>
            <person name="Spackman E."/>
            <person name="Goraichik I."/>
            <person name="Dimitrov K.M."/>
            <person name="Suarez D.L."/>
            <person name="Swayne D.E."/>
        </authorList>
    </citation>
    <scope>NUCLEOTIDE SEQUENCE [LARGE SCALE GENOMIC DNA]</scope>
    <source>
        <strain evidence="5">LMG 28154</strain>
    </source>
</reference>
<dbReference type="PROSITE" id="PS01124">
    <property type="entry name" value="HTH_ARAC_FAMILY_2"/>
    <property type="match status" value="1"/>
</dbReference>
<evidence type="ECO:0000313" key="5">
    <source>
        <dbReference type="EMBL" id="SMF99971.1"/>
    </source>
</evidence>
<dbReference type="PANTHER" id="PTHR46796:SF12">
    <property type="entry name" value="HTH-TYPE DNA-BINDING TRANSCRIPTIONAL ACTIVATOR EUTR"/>
    <property type="match status" value="1"/>
</dbReference>
<accession>A0A238H3S5</accession>
<dbReference type="GO" id="GO:0003700">
    <property type="term" value="F:DNA-binding transcription factor activity"/>
    <property type="evidence" value="ECO:0007669"/>
    <property type="project" value="InterPro"/>
</dbReference>
<dbReference type="InterPro" id="IPR009057">
    <property type="entry name" value="Homeodomain-like_sf"/>
</dbReference>
<dbReference type="RefSeq" id="WP_089340317.1">
    <property type="nucleotide sequence ID" value="NZ_FXAN01000047.1"/>
</dbReference>
<dbReference type="Pfam" id="PF12833">
    <property type="entry name" value="HTH_18"/>
    <property type="match status" value="1"/>
</dbReference>
<dbReference type="Proteomes" id="UP000198460">
    <property type="component" value="Unassembled WGS sequence"/>
</dbReference>
<evidence type="ECO:0000256" key="1">
    <source>
        <dbReference type="ARBA" id="ARBA00023015"/>
    </source>
</evidence>
<dbReference type="InterPro" id="IPR018060">
    <property type="entry name" value="HTH_AraC"/>
</dbReference>
<keyword evidence="1" id="KW-0805">Transcription regulation</keyword>
<keyword evidence="3" id="KW-0804">Transcription</keyword>
<dbReference type="Gene3D" id="1.25.40.10">
    <property type="entry name" value="Tetratricopeptide repeat domain"/>
    <property type="match status" value="1"/>
</dbReference>
<name>A0A238H3S5_9BURK</name>
<keyword evidence="2" id="KW-0238">DNA-binding</keyword>
<feature type="domain" description="HTH araC/xylS-type" evidence="4">
    <location>
        <begin position="373"/>
        <end position="473"/>
    </location>
</feature>
<evidence type="ECO:0000313" key="6">
    <source>
        <dbReference type="Proteomes" id="UP000198460"/>
    </source>
</evidence>
<evidence type="ECO:0000259" key="4">
    <source>
        <dbReference type="PROSITE" id="PS01124"/>
    </source>
</evidence>
<evidence type="ECO:0000256" key="3">
    <source>
        <dbReference type="ARBA" id="ARBA00023163"/>
    </source>
</evidence>
<dbReference type="GO" id="GO:0043565">
    <property type="term" value="F:sequence-specific DNA binding"/>
    <property type="evidence" value="ECO:0007669"/>
    <property type="project" value="InterPro"/>
</dbReference>
<organism evidence="5 6">
    <name type="scientific">Burkholderia singularis</name>
    <dbReference type="NCBI Taxonomy" id="1503053"/>
    <lineage>
        <taxon>Bacteria</taxon>
        <taxon>Pseudomonadati</taxon>
        <taxon>Pseudomonadota</taxon>
        <taxon>Betaproteobacteria</taxon>
        <taxon>Burkholderiales</taxon>
        <taxon>Burkholderiaceae</taxon>
        <taxon>Burkholderia</taxon>
        <taxon>pseudomallei group</taxon>
    </lineage>
</organism>
<dbReference type="AlphaFoldDB" id="A0A238H3S5"/>
<gene>
    <name evidence="5" type="ORF">BSIN_3160</name>
</gene>
<dbReference type="InterPro" id="IPR011990">
    <property type="entry name" value="TPR-like_helical_dom_sf"/>
</dbReference>
<evidence type="ECO:0000256" key="2">
    <source>
        <dbReference type="ARBA" id="ARBA00023125"/>
    </source>
</evidence>
<dbReference type="SMART" id="SM00342">
    <property type="entry name" value="HTH_ARAC"/>
    <property type="match status" value="1"/>
</dbReference>
<dbReference type="SUPFAM" id="SSF46689">
    <property type="entry name" value="Homeodomain-like"/>
    <property type="match status" value="1"/>
</dbReference>
<proteinExistence type="predicted"/>
<dbReference type="PANTHER" id="PTHR46796">
    <property type="entry name" value="HTH-TYPE TRANSCRIPTIONAL ACTIVATOR RHAS-RELATED"/>
    <property type="match status" value="1"/>
</dbReference>
<dbReference type="Gene3D" id="1.10.10.60">
    <property type="entry name" value="Homeodomain-like"/>
    <property type="match status" value="1"/>
</dbReference>
<sequence length="473" mass="54384">MFSILYFPLLNIQSIRSWSIPTDHIVDMLLDGQILTASRVLHRCSEEGGNGTHASRVLQLVADLQVCLGMEVEAEENYQRSQHMIRSSKRELRVTSCRNAAWQALYRYRPSTALSCFARIIAWTEDIGLEQELEARFGMICALYAMGRVDEVAEALGVLEERIHESPEVDELWKALIEAMRFDITVQIEMHCANALSDHAYWRSGLDSVDGQWMQRKVPSVSPNVLRARIEYVQKLREMMSGVYSAASSANVHLCWACKLGMQNYQRTVRLEIAMAGLIGSVPQIAEAVLEPLHRDGQRELTAHARLDYLYCTAKTEQARGHIEKAWQWYSRYTLTAMQCLRENSRLAPLPNRATKLRTPADDIDARLPVRYRRAYHFIIDNLNRSDLSICEIAAEINLTERALQWAFRKYLGLSPTELIRDMRMERIREELLSEPTRNVLEVARRWGVRNCTTLLNGYRKQFHEAPSQTLAP</sequence>
<dbReference type="InterPro" id="IPR050204">
    <property type="entry name" value="AraC_XylS_family_regulators"/>
</dbReference>